<sequence length="91" mass="9391">MAAADPATAGALDTFADLPAPVPDGAPGVGLTERELVVLRHLAGDAGLAEVAARLHVSHNTVKSQARTAYRKLGVRSRADAVARVRELGLL</sequence>
<dbReference type="GO" id="GO:0003677">
    <property type="term" value="F:DNA binding"/>
    <property type="evidence" value="ECO:0007669"/>
    <property type="project" value="UniProtKB-KW"/>
</dbReference>
<keyword evidence="3" id="KW-0804">Transcription</keyword>
<dbReference type="EMBL" id="SZYE01000173">
    <property type="protein sequence ID" value="TKR22528.1"/>
    <property type="molecule type" value="Genomic_DNA"/>
</dbReference>
<keyword evidence="2" id="KW-0238">DNA-binding</keyword>
<dbReference type="SMART" id="SM00421">
    <property type="entry name" value="HTH_LUXR"/>
    <property type="match status" value="1"/>
</dbReference>
<dbReference type="Proteomes" id="UP000308121">
    <property type="component" value="Unassembled WGS sequence"/>
</dbReference>
<dbReference type="CDD" id="cd06170">
    <property type="entry name" value="LuxR_C_like"/>
    <property type="match status" value="1"/>
</dbReference>
<accession>A0A7Z8JWY8</accession>
<keyword evidence="1" id="KW-0805">Transcription regulation</keyword>
<dbReference type="AlphaFoldDB" id="A0A7Z8JWY8"/>
<dbReference type="GO" id="GO:0006355">
    <property type="term" value="P:regulation of DNA-templated transcription"/>
    <property type="evidence" value="ECO:0007669"/>
    <property type="project" value="InterPro"/>
</dbReference>
<proteinExistence type="predicted"/>
<evidence type="ECO:0000256" key="2">
    <source>
        <dbReference type="ARBA" id="ARBA00023125"/>
    </source>
</evidence>
<evidence type="ECO:0000256" key="1">
    <source>
        <dbReference type="ARBA" id="ARBA00023015"/>
    </source>
</evidence>
<dbReference type="InterPro" id="IPR000792">
    <property type="entry name" value="Tscrpt_reg_LuxR_C"/>
</dbReference>
<reference evidence="5 6" key="1">
    <citation type="submission" date="2019-05" db="EMBL/GenBank/DDBJ databases">
        <title>Genome sequence of Cellulomonas hominis strain CS1.</title>
        <authorList>
            <person name="Belmont J."/>
            <person name="Maclea K.S."/>
        </authorList>
    </citation>
    <scope>NUCLEOTIDE SEQUENCE [LARGE SCALE GENOMIC DNA]</scope>
    <source>
        <strain evidence="5 6">CS1</strain>
    </source>
</reference>
<organism evidence="5 6">
    <name type="scientific">Cellulomonas hominis</name>
    <dbReference type="NCBI Taxonomy" id="156981"/>
    <lineage>
        <taxon>Bacteria</taxon>
        <taxon>Bacillati</taxon>
        <taxon>Actinomycetota</taxon>
        <taxon>Actinomycetes</taxon>
        <taxon>Micrococcales</taxon>
        <taxon>Cellulomonadaceae</taxon>
        <taxon>Cellulomonas</taxon>
    </lineage>
</organism>
<feature type="domain" description="HTH luxR-type" evidence="4">
    <location>
        <begin position="24"/>
        <end position="89"/>
    </location>
</feature>
<evidence type="ECO:0000259" key="4">
    <source>
        <dbReference type="PROSITE" id="PS50043"/>
    </source>
</evidence>
<dbReference type="PANTHER" id="PTHR44688">
    <property type="entry name" value="DNA-BINDING TRANSCRIPTIONAL ACTIVATOR DEVR_DOSR"/>
    <property type="match status" value="1"/>
</dbReference>
<protein>
    <submittedName>
        <fullName evidence="5">Response regulator transcription factor</fullName>
    </submittedName>
</protein>
<dbReference type="PANTHER" id="PTHR44688:SF16">
    <property type="entry name" value="DNA-BINDING TRANSCRIPTIONAL ACTIVATOR DEVR_DOSR"/>
    <property type="match status" value="1"/>
</dbReference>
<dbReference type="OrthoDB" id="134985at2"/>
<dbReference type="Gene3D" id="1.10.10.10">
    <property type="entry name" value="Winged helix-like DNA-binding domain superfamily/Winged helix DNA-binding domain"/>
    <property type="match status" value="1"/>
</dbReference>
<evidence type="ECO:0000313" key="5">
    <source>
        <dbReference type="EMBL" id="TKR22528.1"/>
    </source>
</evidence>
<evidence type="ECO:0000313" key="6">
    <source>
        <dbReference type="Proteomes" id="UP000308121"/>
    </source>
</evidence>
<name>A0A7Z8JWY8_9CELL</name>
<dbReference type="PRINTS" id="PR00038">
    <property type="entry name" value="HTHLUXR"/>
</dbReference>
<dbReference type="SUPFAM" id="SSF46894">
    <property type="entry name" value="C-terminal effector domain of the bipartite response regulators"/>
    <property type="match status" value="1"/>
</dbReference>
<gene>
    <name evidence="5" type="ORF">FA014_15960</name>
</gene>
<dbReference type="InterPro" id="IPR036388">
    <property type="entry name" value="WH-like_DNA-bd_sf"/>
</dbReference>
<dbReference type="PROSITE" id="PS50043">
    <property type="entry name" value="HTH_LUXR_2"/>
    <property type="match status" value="1"/>
</dbReference>
<dbReference type="Pfam" id="PF00196">
    <property type="entry name" value="GerE"/>
    <property type="match status" value="1"/>
</dbReference>
<evidence type="ECO:0000256" key="3">
    <source>
        <dbReference type="ARBA" id="ARBA00023163"/>
    </source>
</evidence>
<dbReference type="InterPro" id="IPR016032">
    <property type="entry name" value="Sig_transdc_resp-reg_C-effctor"/>
</dbReference>
<comment type="caution">
    <text evidence="5">The sequence shown here is derived from an EMBL/GenBank/DDBJ whole genome shotgun (WGS) entry which is preliminary data.</text>
</comment>